<dbReference type="InterPro" id="IPR039569">
    <property type="entry name" value="FAS1-like_DH_region"/>
</dbReference>
<dbReference type="EMBL" id="OGTP01000004">
    <property type="protein sequence ID" value="SPB14598.1"/>
    <property type="molecule type" value="Genomic_DNA"/>
</dbReference>
<evidence type="ECO:0000313" key="3">
    <source>
        <dbReference type="Proteomes" id="UP000238169"/>
    </source>
</evidence>
<dbReference type="AlphaFoldDB" id="A0A2U3I3B7"/>
<dbReference type="Pfam" id="PF13452">
    <property type="entry name" value="FAS1_DH_region"/>
    <property type="match status" value="1"/>
</dbReference>
<organism evidence="2 3">
    <name type="scientific">Caballeronia novacaledonica</name>
    <dbReference type="NCBI Taxonomy" id="1544861"/>
    <lineage>
        <taxon>Bacteria</taxon>
        <taxon>Pseudomonadati</taxon>
        <taxon>Pseudomonadota</taxon>
        <taxon>Betaproteobacteria</taxon>
        <taxon>Burkholderiales</taxon>
        <taxon>Burkholderiaceae</taxon>
        <taxon>Caballeronia</taxon>
    </lineage>
</organism>
<feature type="domain" description="FAS1-like dehydratase" evidence="1">
    <location>
        <begin position="19"/>
        <end position="140"/>
    </location>
</feature>
<dbReference type="PANTHER" id="PTHR43664">
    <property type="entry name" value="MONOAMINE OXIDASE-RELATED"/>
    <property type="match status" value="1"/>
</dbReference>
<reference evidence="3" key="1">
    <citation type="submission" date="2018-01" db="EMBL/GenBank/DDBJ databases">
        <authorList>
            <person name="Peeters C."/>
        </authorList>
    </citation>
    <scope>NUCLEOTIDE SEQUENCE [LARGE SCALE GENOMIC DNA]</scope>
</reference>
<dbReference type="OrthoDB" id="6703795at2"/>
<name>A0A2U3I3B7_9BURK</name>
<dbReference type="PANTHER" id="PTHR43664:SF1">
    <property type="entry name" value="BETA-METHYLMALYL-COA DEHYDRATASE"/>
    <property type="match status" value="1"/>
</dbReference>
<dbReference type="RefSeq" id="WP_106854284.1">
    <property type="nucleotide sequence ID" value="NZ_OGTP01000004.1"/>
</dbReference>
<protein>
    <submittedName>
        <fullName evidence="2">MaoC family dehydratase</fullName>
    </submittedName>
</protein>
<dbReference type="Proteomes" id="UP000238169">
    <property type="component" value="Unassembled WGS sequence"/>
</dbReference>
<evidence type="ECO:0000259" key="1">
    <source>
        <dbReference type="Pfam" id="PF13452"/>
    </source>
</evidence>
<dbReference type="Gene3D" id="3.10.129.10">
    <property type="entry name" value="Hotdog Thioesterase"/>
    <property type="match status" value="1"/>
</dbReference>
<gene>
    <name evidence="2" type="ORF">NOV72_01841</name>
</gene>
<accession>A0A2U3I3B7</accession>
<evidence type="ECO:0000313" key="2">
    <source>
        <dbReference type="EMBL" id="SPB14598.1"/>
    </source>
</evidence>
<dbReference type="InterPro" id="IPR029069">
    <property type="entry name" value="HotDog_dom_sf"/>
</dbReference>
<proteinExistence type="predicted"/>
<dbReference type="SUPFAM" id="SSF54637">
    <property type="entry name" value="Thioesterase/thiol ester dehydrase-isomerase"/>
    <property type="match status" value="1"/>
</dbReference>
<sequence>MTTPHIVPNTGLFCDALVPGTRLHSRARTITETDLVSFVNLSWLNEELFTNVHDRAETAIAGRVVPAALVYAIAEGLMTPSFQGTGLAFLNAQLDVKKPVRVGDTVHVECEVIEQRMTSKPGRGIVRTHNAVVNQHGETVLVYTPLRMMRASTTEVHA</sequence>
<keyword evidence="3" id="KW-1185">Reference proteome</keyword>
<dbReference type="InterPro" id="IPR052342">
    <property type="entry name" value="MCH/BMMD"/>
</dbReference>